<organism evidence="3 4">
    <name type="scientific">Rhodocollybia butyracea</name>
    <dbReference type="NCBI Taxonomy" id="206335"/>
    <lineage>
        <taxon>Eukaryota</taxon>
        <taxon>Fungi</taxon>
        <taxon>Dikarya</taxon>
        <taxon>Basidiomycota</taxon>
        <taxon>Agaricomycotina</taxon>
        <taxon>Agaricomycetes</taxon>
        <taxon>Agaricomycetidae</taxon>
        <taxon>Agaricales</taxon>
        <taxon>Marasmiineae</taxon>
        <taxon>Omphalotaceae</taxon>
        <taxon>Rhodocollybia</taxon>
    </lineage>
</organism>
<dbReference type="GO" id="GO:0008270">
    <property type="term" value="F:zinc ion binding"/>
    <property type="evidence" value="ECO:0007669"/>
    <property type="project" value="InterPro"/>
</dbReference>
<gene>
    <name evidence="3" type="ORF">BDP27DRAFT_1224318</name>
</gene>
<feature type="region of interest" description="Disordered" evidence="1">
    <location>
        <begin position="238"/>
        <end position="281"/>
    </location>
</feature>
<feature type="region of interest" description="Disordered" evidence="1">
    <location>
        <begin position="1"/>
        <end position="45"/>
    </location>
</feature>
<sequence>MYHTPWTSVPSDRLKPSRPSSSQSNTKGKGKGKNTNVPQEAKSSDVRRLEALLSALNDTQTLKKDPKGGCYCQAREHSLSTYTSICRNCGLILCEINQPNYACPHCLASLIPGNQRESLISRLQAQLDETIAKEIAARERAIEAARQQAGAFPTLSGAAPSATLAAPRPQVPQTRKVLSLDSKTKKVLVSSYTSTPASSRPASRSETEIEEERAAAVVRVPPPSAEVVFTKSRVDPIRPWANLRDGSPMYVAPHVAEVGSSSSSTRKGKQKKGKGKEAANL</sequence>
<feature type="domain" description="TRIP4/RQT4 C2HC5-type zinc finger" evidence="2">
    <location>
        <begin position="69"/>
        <end position="120"/>
    </location>
</feature>
<keyword evidence="4" id="KW-1185">Reference proteome</keyword>
<feature type="region of interest" description="Disordered" evidence="1">
    <location>
        <begin position="191"/>
        <end position="214"/>
    </location>
</feature>
<dbReference type="EMBL" id="JADNRY010000061">
    <property type="protein sequence ID" value="KAF9068396.1"/>
    <property type="molecule type" value="Genomic_DNA"/>
</dbReference>
<protein>
    <recommendedName>
        <fullName evidence="2">TRIP4/RQT4 C2HC5-type zinc finger domain-containing protein</fullName>
    </recommendedName>
</protein>
<dbReference type="OrthoDB" id="338816at2759"/>
<feature type="compositionally biased region" description="Low complexity" evidence="1">
    <location>
        <begin position="191"/>
        <end position="204"/>
    </location>
</feature>
<dbReference type="GO" id="GO:0180022">
    <property type="term" value="C:RQC-trigger complex"/>
    <property type="evidence" value="ECO:0007669"/>
    <property type="project" value="InterPro"/>
</dbReference>
<dbReference type="GO" id="GO:0005634">
    <property type="term" value="C:nucleus"/>
    <property type="evidence" value="ECO:0007669"/>
    <property type="project" value="InterPro"/>
</dbReference>
<proteinExistence type="predicted"/>
<dbReference type="Proteomes" id="UP000772434">
    <property type="component" value="Unassembled WGS sequence"/>
</dbReference>
<evidence type="ECO:0000313" key="3">
    <source>
        <dbReference type="EMBL" id="KAF9068396.1"/>
    </source>
</evidence>
<dbReference type="InterPro" id="IPR009349">
    <property type="entry name" value="TRIP4/RQT4_C2HC5_Znf"/>
</dbReference>
<dbReference type="AlphaFoldDB" id="A0A9P5PS38"/>
<name>A0A9P5PS38_9AGAR</name>
<comment type="caution">
    <text evidence="3">The sequence shown here is derived from an EMBL/GenBank/DDBJ whole genome shotgun (WGS) entry which is preliminary data.</text>
</comment>
<evidence type="ECO:0000313" key="4">
    <source>
        <dbReference type="Proteomes" id="UP000772434"/>
    </source>
</evidence>
<dbReference type="Pfam" id="PF06221">
    <property type="entry name" value="zf-C2HC5"/>
    <property type="match status" value="1"/>
</dbReference>
<evidence type="ECO:0000259" key="2">
    <source>
        <dbReference type="Pfam" id="PF06221"/>
    </source>
</evidence>
<dbReference type="GO" id="GO:0072344">
    <property type="term" value="P:rescue of stalled ribosome"/>
    <property type="evidence" value="ECO:0007669"/>
    <property type="project" value="InterPro"/>
</dbReference>
<feature type="compositionally biased region" description="Polar residues" evidence="1">
    <location>
        <begin position="1"/>
        <end position="10"/>
    </location>
</feature>
<reference evidence="3" key="1">
    <citation type="submission" date="2020-11" db="EMBL/GenBank/DDBJ databases">
        <authorList>
            <consortium name="DOE Joint Genome Institute"/>
            <person name="Ahrendt S."/>
            <person name="Riley R."/>
            <person name="Andreopoulos W."/>
            <person name="Labutti K."/>
            <person name="Pangilinan J."/>
            <person name="Ruiz-Duenas F.J."/>
            <person name="Barrasa J.M."/>
            <person name="Sanchez-Garcia M."/>
            <person name="Camarero S."/>
            <person name="Miyauchi S."/>
            <person name="Serrano A."/>
            <person name="Linde D."/>
            <person name="Babiker R."/>
            <person name="Drula E."/>
            <person name="Ayuso-Fernandez I."/>
            <person name="Pacheco R."/>
            <person name="Padilla G."/>
            <person name="Ferreira P."/>
            <person name="Barriuso J."/>
            <person name="Kellner H."/>
            <person name="Castanera R."/>
            <person name="Alfaro M."/>
            <person name="Ramirez L."/>
            <person name="Pisabarro A.G."/>
            <person name="Kuo A."/>
            <person name="Tritt A."/>
            <person name="Lipzen A."/>
            <person name="He G."/>
            <person name="Yan M."/>
            <person name="Ng V."/>
            <person name="Cullen D."/>
            <person name="Martin F."/>
            <person name="Rosso M.-N."/>
            <person name="Henrissat B."/>
            <person name="Hibbett D."/>
            <person name="Martinez A.T."/>
            <person name="Grigoriev I.V."/>
        </authorList>
    </citation>
    <scope>NUCLEOTIDE SEQUENCE</scope>
    <source>
        <strain evidence="3">AH 40177</strain>
    </source>
</reference>
<evidence type="ECO:0000256" key="1">
    <source>
        <dbReference type="SAM" id="MobiDB-lite"/>
    </source>
</evidence>
<accession>A0A9P5PS38</accession>